<name>A0A164YXV6_9AGAM</name>
<protein>
    <submittedName>
        <fullName evidence="1">Uncharacterized protein</fullName>
    </submittedName>
</protein>
<sequence length="57" mass="6495">MEDEAEVELLDQHLLKTRQITLRMTSVLSKFDSRLIKLEKSIGPLYSSTSSLTRLAT</sequence>
<organism evidence="1 2">
    <name type="scientific">Sistotremastrum niveocremeum HHB9708</name>
    <dbReference type="NCBI Taxonomy" id="1314777"/>
    <lineage>
        <taxon>Eukaryota</taxon>
        <taxon>Fungi</taxon>
        <taxon>Dikarya</taxon>
        <taxon>Basidiomycota</taxon>
        <taxon>Agaricomycotina</taxon>
        <taxon>Agaricomycetes</taxon>
        <taxon>Sistotremastrales</taxon>
        <taxon>Sistotremastraceae</taxon>
        <taxon>Sertulicium</taxon>
        <taxon>Sertulicium niveocremeum</taxon>
    </lineage>
</organism>
<dbReference type="EMBL" id="KV419397">
    <property type="protein sequence ID" value="KZS97344.1"/>
    <property type="molecule type" value="Genomic_DNA"/>
</dbReference>
<reference evidence="1 2" key="1">
    <citation type="journal article" date="2016" name="Mol. Biol. Evol.">
        <title>Comparative Genomics of Early-Diverging Mushroom-Forming Fungi Provides Insights into the Origins of Lignocellulose Decay Capabilities.</title>
        <authorList>
            <person name="Nagy L.G."/>
            <person name="Riley R."/>
            <person name="Tritt A."/>
            <person name="Adam C."/>
            <person name="Daum C."/>
            <person name="Floudas D."/>
            <person name="Sun H."/>
            <person name="Yadav J.S."/>
            <person name="Pangilinan J."/>
            <person name="Larsson K.H."/>
            <person name="Matsuura K."/>
            <person name="Barry K."/>
            <person name="Labutti K."/>
            <person name="Kuo R."/>
            <person name="Ohm R.A."/>
            <person name="Bhattacharya S.S."/>
            <person name="Shirouzu T."/>
            <person name="Yoshinaga Y."/>
            <person name="Martin F.M."/>
            <person name="Grigoriev I.V."/>
            <person name="Hibbett D.S."/>
        </authorList>
    </citation>
    <scope>NUCLEOTIDE SEQUENCE [LARGE SCALE GENOMIC DNA]</scope>
    <source>
        <strain evidence="1 2">HHB9708</strain>
    </source>
</reference>
<keyword evidence="2" id="KW-1185">Reference proteome</keyword>
<proteinExistence type="predicted"/>
<evidence type="ECO:0000313" key="2">
    <source>
        <dbReference type="Proteomes" id="UP000076722"/>
    </source>
</evidence>
<accession>A0A164YXV6</accession>
<evidence type="ECO:0000313" key="1">
    <source>
        <dbReference type="EMBL" id="KZS97344.1"/>
    </source>
</evidence>
<gene>
    <name evidence="1" type="ORF">SISNIDRAFT_437342</name>
</gene>
<dbReference type="STRING" id="1314777.A0A164YXV6"/>
<dbReference type="OrthoDB" id="1922221at2759"/>
<feature type="non-terminal residue" evidence="1">
    <location>
        <position position="57"/>
    </location>
</feature>
<dbReference type="AlphaFoldDB" id="A0A164YXV6"/>
<dbReference type="Proteomes" id="UP000076722">
    <property type="component" value="Unassembled WGS sequence"/>
</dbReference>